<organism evidence="1 2">
    <name type="scientific">Protopolystoma xenopodis</name>
    <dbReference type="NCBI Taxonomy" id="117903"/>
    <lineage>
        <taxon>Eukaryota</taxon>
        <taxon>Metazoa</taxon>
        <taxon>Spiralia</taxon>
        <taxon>Lophotrochozoa</taxon>
        <taxon>Platyhelminthes</taxon>
        <taxon>Monogenea</taxon>
        <taxon>Polyopisthocotylea</taxon>
        <taxon>Polystomatidea</taxon>
        <taxon>Polystomatidae</taxon>
        <taxon>Protopolystoma</taxon>
    </lineage>
</organism>
<dbReference type="AlphaFoldDB" id="A0A448XKW3"/>
<reference evidence="1" key="1">
    <citation type="submission" date="2018-11" db="EMBL/GenBank/DDBJ databases">
        <authorList>
            <consortium name="Pathogen Informatics"/>
        </authorList>
    </citation>
    <scope>NUCLEOTIDE SEQUENCE</scope>
</reference>
<gene>
    <name evidence="1" type="ORF">PXEA_LOCUS32529</name>
</gene>
<evidence type="ECO:0000313" key="2">
    <source>
        <dbReference type="Proteomes" id="UP000784294"/>
    </source>
</evidence>
<keyword evidence="2" id="KW-1185">Reference proteome</keyword>
<dbReference type="EMBL" id="CAAALY010260043">
    <property type="protein sequence ID" value="VEL39089.1"/>
    <property type="molecule type" value="Genomic_DNA"/>
</dbReference>
<comment type="caution">
    <text evidence="1">The sequence shown here is derived from an EMBL/GenBank/DDBJ whole genome shotgun (WGS) entry which is preliminary data.</text>
</comment>
<accession>A0A448XKW3</accession>
<protein>
    <submittedName>
        <fullName evidence="1">Uncharacterized protein</fullName>
    </submittedName>
</protein>
<name>A0A448XKW3_9PLAT</name>
<sequence length="151" mass="16460">MGLLSSFAPRSAKFGWMNGHSELVAHLPLGGGLGQVIASIGSRVGCFVFSIASTDKHSWLRYRAVSVAPSMTQTFRSVQRLKKKSNLSALGLPRRRRSASGSRFSSRRSPNMSEGTLIIQCCFYDFDSLPSCLASVCNPSCVWCHTSLRPS</sequence>
<evidence type="ECO:0000313" key="1">
    <source>
        <dbReference type="EMBL" id="VEL39089.1"/>
    </source>
</evidence>
<dbReference type="Proteomes" id="UP000784294">
    <property type="component" value="Unassembled WGS sequence"/>
</dbReference>
<proteinExistence type="predicted"/>